<dbReference type="InterPro" id="IPR016193">
    <property type="entry name" value="Cytidine_deaminase-like"/>
</dbReference>
<dbReference type="Proteomes" id="UP000659496">
    <property type="component" value="Unassembled WGS sequence"/>
</dbReference>
<evidence type="ECO:0000313" key="2">
    <source>
        <dbReference type="EMBL" id="MBD7907431.1"/>
    </source>
</evidence>
<dbReference type="PANTHER" id="PTHR11079:SF161">
    <property type="entry name" value="CMP_DCMP-TYPE DEAMINASE DOMAIN-CONTAINING PROTEIN"/>
    <property type="match status" value="1"/>
</dbReference>
<accession>A0ABR8PGY7</accession>
<evidence type="ECO:0000313" key="3">
    <source>
        <dbReference type="Proteomes" id="UP000659496"/>
    </source>
</evidence>
<dbReference type="CDD" id="cd01285">
    <property type="entry name" value="nucleoside_deaminase"/>
    <property type="match status" value="1"/>
</dbReference>
<dbReference type="InterPro" id="IPR002125">
    <property type="entry name" value="CMP_dCMP_dom"/>
</dbReference>
<dbReference type="PROSITE" id="PS51747">
    <property type="entry name" value="CYT_DCMP_DEAMINASES_2"/>
    <property type="match status" value="1"/>
</dbReference>
<gene>
    <name evidence="2" type="ORF">H9659_03665</name>
</gene>
<dbReference type="Pfam" id="PF00383">
    <property type="entry name" value="dCMP_cyt_deam_1"/>
    <property type="match status" value="1"/>
</dbReference>
<name>A0ABR8PGY7_9BACL</name>
<dbReference type="SUPFAM" id="SSF53927">
    <property type="entry name" value="Cytidine deaminase-like"/>
    <property type="match status" value="1"/>
</dbReference>
<dbReference type="EMBL" id="JACSQY010000002">
    <property type="protein sequence ID" value="MBD7907431.1"/>
    <property type="molecule type" value="Genomic_DNA"/>
</dbReference>
<reference evidence="2 3" key="1">
    <citation type="submission" date="2020-08" db="EMBL/GenBank/DDBJ databases">
        <title>A Genomic Blueprint of the Chicken Gut Microbiome.</title>
        <authorList>
            <person name="Gilroy R."/>
            <person name="Ravi A."/>
            <person name="Getino M."/>
            <person name="Pursley I."/>
            <person name="Horton D.L."/>
            <person name="Alikhan N.-F."/>
            <person name="Baker D."/>
            <person name="Gharbi K."/>
            <person name="Hall N."/>
            <person name="Watson M."/>
            <person name="Adriaenssens E.M."/>
            <person name="Foster-Nyarko E."/>
            <person name="Jarju S."/>
            <person name="Secka A."/>
            <person name="Antonio M."/>
            <person name="Oren A."/>
            <person name="Chaudhuri R."/>
            <person name="La Ragione R.M."/>
            <person name="Hildebrand F."/>
            <person name="Pallen M.J."/>
        </authorList>
    </citation>
    <scope>NUCLEOTIDE SEQUENCE [LARGE SCALE GENOMIC DNA]</scope>
    <source>
        <strain evidence="2 3">Sa3CUA8</strain>
    </source>
</reference>
<proteinExistence type="predicted"/>
<evidence type="ECO:0000259" key="1">
    <source>
        <dbReference type="PROSITE" id="PS51747"/>
    </source>
</evidence>
<organism evidence="2 3">
    <name type="scientific">Sporosarcina gallistercoris</name>
    <dbReference type="NCBI Taxonomy" id="2762245"/>
    <lineage>
        <taxon>Bacteria</taxon>
        <taxon>Bacillati</taxon>
        <taxon>Bacillota</taxon>
        <taxon>Bacilli</taxon>
        <taxon>Bacillales</taxon>
        <taxon>Caryophanaceae</taxon>
        <taxon>Sporosarcina</taxon>
    </lineage>
</organism>
<dbReference type="Gene3D" id="3.40.140.10">
    <property type="entry name" value="Cytidine Deaminase, domain 2"/>
    <property type="match status" value="1"/>
</dbReference>
<comment type="caution">
    <text evidence="2">The sequence shown here is derived from an EMBL/GenBank/DDBJ whole genome shotgun (WGS) entry which is preliminary data.</text>
</comment>
<feature type="domain" description="CMP/dCMP-type deaminase" evidence="1">
    <location>
        <begin position="1"/>
        <end position="110"/>
    </location>
</feature>
<keyword evidence="3" id="KW-1185">Reference proteome</keyword>
<dbReference type="PANTHER" id="PTHR11079">
    <property type="entry name" value="CYTOSINE DEAMINASE FAMILY MEMBER"/>
    <property type="match status" value="1"/>
</dbReference>
<protein>
    <submittedName>
        <fullName evidence="2">Nucleoside deaminase</fullName>
    </submittedName>
</protein>
<sequence>MDHERFLNDAIHLATDSVLRGGGPYGAVIVRDGEIIASGVNSVETDHDPSAHAELVAIREACRILASTDLSDTILYASGEPCPMCLAASYQARVGEIYYACSKKEAMGVLPKPDKVEHFYSDQDKPGALRDVPFIHLETDHRLEPFMAAANEQSNGSH</sequence>
<dbReference type="RefSeq" id="WP_191688603.1">
    <property type="nucleotide sequence ID" value="NZ_JACSQY010000002.1"/>
</dbReference>